<evidence type="ECO:0000313" key="2">
    <source>
        <dbReference type="EnsemblPlants" id="Solyc03g122330.1.1.1"/>
    </source>
</evidence>
<evidence type="ECO:0000256" key="1">
    <source>
        <dbReference type="SAM" id="MobiDB-lite"/>
    </source>
</evidence>
<dbReference type="PANTHER" id="PTHR34788">
    <property type="entry name" value="F15I1.22"/>
    <property type="match status" value="1"/>
</dbReference>
<proteinExistence type="predicted"/>
<evidence type="ECO:0000313" key="3">
    <source>
        <dbReference type="Proteomes" id="UP000004994"/>
    </source>
</evidence>
<dbReference type="PaxDb" id="4081-Solyc03g122330.1.1"/>
<feature type="region of interest" description="Disordered" evidence="1">
    <location>
        <begin position="1"/>
        <end position="21"/>
    </location>
</feature>
<accession>A0A3Q7FUI2</accession>
<dbReference type="OMA" id="KECYWLA"/>
<keyword evidence="3" id="KW-1185">Reference proteome</keyword>
<dbReference type="Gramene" id="Solyc03g122330.1.1">
    <property type="protein sequence ID" value="Solyc03g122330.1.1.1"/>
    <property type="gene ID" value="Solyc03g122330.1"/>
</dbReference>
<dbReference type="PANTHER" id="PTHR34788:SF4">
    <property type="entry name" value="F15I1.22"/>
    <property type="match status" value="1"/>
</dbReference>
<dbReference type="InParanoid" id="A0A3Q7FUI2"/>
<sequence>MACSDQNSVKKSKSHANSTSIFSQARRKMSFRWKKLSVVQQEAGGKKKFLISRRDGLKGKNLHYLSMKKIKECYWLAVNEILEASDTFDQRLVSNTSFALPMMGLPFATFPNRLGI</sequence>
<protein>
    <submittedName>
        <fullName evidence="2">Uncharacterized protein</fullName>
    </submittedName>
</protein>
<dbReference type="Proteomes" id="UP000004994">
    <property type="component" value="Chromosome 3"/>
</dbReference>
<reference evidence="2" key="2">
    <citation type="submission" date="2019-01" db="UniProtKB">
        <authorList>
            <consortium name="EnsemblPlants"/>
        </authorList>
    </citation>
    <scope>IDENTIFICATION</scope>
    <source>
        <strain evidence="2">cv. Heinz 1706</strain>
    </source>
</reference>
<reference evidence="2" key="1">
    <citation type="journal article" date="2012" name="Nature">
        <title>The tomato genome sequence provides insights into fleshy fruit evolution.</title>
        <authorList>
            <consortium name="Tomato Genome Consortium"/>
        </authorList>
    </citation>
    <scope>NUCLEOTIDE SEQUENCE [LARGE SCALE GENOMIC DNA]</scope>
    <source>
        <strain evidence="2">cv. Heinz 1706</strain>
    </source>
</reference>
<name>A0A3Q7FUI2_SOLLC</name>
<organism evidence="2">
    <name type="scientific">Solanum lycopersicum</name>
    <name type="common">Tomato</name>
    <name type="synonym">Lycopersicon esculentum</name>
    <dbReference type="NCBI Taxonomy" id="4081"/>
    <lineage>
        <taxon>Eukaryota</taxon>
        <taxon>Viridiplantae</taxon>
        <taxon>Streptophyta</taxon>
        <taxon>Embryophyta</taxon>
        <taxon>Tracheophyta</taxon>
        <taxon>Spermatophyta</taxon>
        <taxon>Magnoliopsida</taxon>
        <taxon>eudicotyledons</taxon>
        <taxon>Gunneridae</taxon>
        <taxon>Pentapetalae</taxon>
        <taxon>asterids</taxon>
        <taxon>lamiids</taxon>
        <taxon>Solanales</taxon>
        <taxon>Solanaceae</taxon>
        <taxon>Solanoideae</taxon>
        <taxon>Solaneae</taxon>
        <taxon>Solanum</taxon>
        <taxon>Solanum subgen. Lycopersicon</taxon>
    </lineage>
</organism>
<dbReference type="EnsemblPlants" id="Solyc03g122330.1.1">
    <property type="protein sequence ID" value="Solyc03g122330.1.1.1"/>
    <property type="gene ID" value="Solyc03g122330.1"/>
</dbReference>
<dbReference type="AlphaFoldDB" id="A0A3Q7FUI2"/>